<sequence length="152" mass="17779">MILRTSRPRSRPAFRRSRRPPTATRTPRSHPPAPRNRNRRSSASPTSRSSMRWKPGQRGVGYISEVPGMLRFKERFFEFFAYFFFKRTLLKSVASSAERKMIENYSTIRTNTDLKKSTNRSCLRFFLSLEFETTKAAQFSVILTFALRQSTP</sequence>
<dbReference type="EMBL" id="HBUE01204500">
    <property type="protein sequence ID" value="CAG6531317.1"/>
    <property type="molecule type" value="Transcribed_RNA"/>
</dbReference>
<feature type="compositionally biased region" description="Low complexity" evidence="1">
    <location>
        <begin position="41"/>
        <end position="52"/>
    </location>
</feature>
<evidence type="ECO:0000313" key="2">
    <source>
        <dbReference type="EMBL" id="CAG6583173.1"/>
    </source>
</evidence>
<dbReference type="EMBL" id="HBUE01310754">
    <property type="protein sequence ID" value="CAG6583173.1"/>
    <property type="molecule type" value="Transcribed_RNA"/>
</dbReference>
<feature type="region of interest" description="Disordered" evidence="1">
    <location>
        <begin position="1"/>
        <end position="55"/>
    </location>
</feature>
<feature type="compositionally biased region" description="Basic residues" evidence="1">
    <location>
        <begin position="1"/>
        <end position="19"/>
    </location>
</feature>
<accession>A0A8D8K6B6</accession>
<reference evidence="2" key="1">
    <citation type="submission" date="2021-05" db="EMBL/GenBank/DDBJ databases">
        <authorList>
            <person name="Alioto T."/>
            <person name="Alioto T."/>
            <person name="Gomez Garrido J."/>
        </authorList>
    </citation>
    <scope>NUCLEOTIDE SEQUENCE</scope>
</reference>
<evidence type="ECO:0000256" key="1">
    <source>
        <dbReference type="SAM" id="MobiDB-lite"/>
    </source>
</evidence>
<organism evidence="2">
    <name type="scientific">Culex pipiens</name>
    <name type="common">House mosquito</name>
    <dbReference type="NCBI Taxonomy" id="7175"/>
    <lineage>
        <taxon>Eukaryota</taxon>
        <taxon>Metazoa</taxon>
        <taxon>Ecdysozoa</taxon>
        <taxon>Arthropoda</taxon>
        <taxon>Hexapoda</taxon>
        <taxon>Insecta</taxon>
        <taxon>Pterygota</taxon>
        <taxon>Neoptera</taxon>
        <taxon>Endopterygota</taxon>
        <taxon>Diptera</taxon>
        <taxon>Nematocera</taxon>
        <taxon>Culicoidea</taxon>
        <taxon>Culicidae</taxon>
        <taxon>Culicinae</taxon>
        <taxon>Culicini</taxon>
        <taxon>Culex</taxon>
        <taxon>Culex</taxon>
    </lineage>
</organism>
<name>A0A8D8K6B6_CULPI</name>
<proteinExistence type="predicted"/>
<dbReference type="AlphaFoldDB" id="A0A8D8K6B6"/>
<protein>
    <submittedName>
        <fullName evidence="2">(northern house mosquito) hypothetical protein</fullName>
    </submittedName>
</protein>